<evidence type="ECO:0000256" key="1">
    <source>
        <dbReference type="ARBA" id="ARBA00004141"/>
    </source>
</evidence>
<accession>B6AD15</accession>
<dbReference type="Proteomes" id="UP000001460">
    <property type="component" value="Unassembled WGS sequence"/>
</dbReference>
<dbReference type="OMA" id="FTGWYVY"/>
<dbReference type="PANTHER" id="PTHR23291:SF47">
    <property type="entry name" value="TRANSMEMBRANE BAX INHIBITOR MOTIF CONTAINING 7"/>
    <property type="match status" value="1"/>
</dbReference>
<evidence type="ECO:0000256" key="5">
    <source>
        <dbReference type="RuleBase" id="RU004379"/>
    </source>
</evidence>
<feature type="transmembrane region" description="Helical" evidence="5">
    <location>
        <begin position="264"/>
        <end position="289"/>
    </location>
</feature>
<evidence type="ECO:0000256" key="3">
    <source>
        <dbReference type="ARBA" id="ARBA00022989"/>
    </source>
</evidence>
<keyword evidence="3 5" id="KW-1133">Transmembrane helix</keyword>
<keyword evidence="7" id="KW-1185">Reference proteome</keyword>
<evidence type="ECO:0000313" key="6">
    <source>
        <dbReference type="EMBL" id="EEA06019.1"/>
    </source>
</evidence>
<dbReference type="OrthoDB" id="7933078at2759"/>
<evidence type="ECO:0000256" key="2">
    <source>
        <dbReference type="ARBA" id="ARBA00022692"/>
    </source>
</evidence>
<reference evidence="6" key="1">
    <citation type="submission" date="2008-06" db="EMBL/GenBank/DDBJ databases">
        <authorList>
            <person name="Lorenzi H."/>
            <person name="Inman J."/>
            <person name="Miller J."/>
            <person name="Schobel S."/>
            <person name="Amedeo P."/>
            <person name="Caler E.V."/>
            <person name="da Silva J."/>
        </authorList>
    </citation>
    <scope>NUCLEOTIDE SEQUENCE [LARGE SCALE GENOMIC DNA]</scope>
    <source>
        <strain evidence="6">RN66</strain>
    </source>
</reference>
<sequence length="290" mass="33089">MEILDNKRDFPHNDNNQSASCFNIHTSHINQKNLYSNEQNIDFILTNQTNPSEVRSTSENTEKHYLTDSLDLKIRHGFIRRVYILLSILACISFSIILFFTYYKPAFWWISTHYWISIVCTISAVILVIFLALFPSIAQNHKVGMTVLFSLSVLYAVGISGLAVQINQNSVIIAFTSSIGIFLMLSLFAAQVKYDFTGYGPYLVIGLFVMLIYGFALFILNFKSFAMIIYGALGVVISSLYIVYDTQLIIGGKHRKYKFSIDDYIFATLSLYLDIVNIFAYLLTIFSTFE</sequence>
<comment type="similarity">
    <text evidence="5">Belongs to the BI1 family.</text>
</comment>
<dbReference type="VEuPathDB" id="CryptoDB:CMU_017730"/>
<dbReference type="RefSeq" id="XP_002140368.1">
    <property type="nucleotide sequence ID" value="XM_002140332.1"/>
</dbReference>
<dbReference type="InterPro" id="IPR006214">
    <property type="entry name" value="Bax_inhibitor_1-related"/>
</dbReference>
<comment type="subcellular location">
    <subcellularLocation>
        <location evidence="1">Membrane</location>
        <topology evidence="1">Multi-pass membrane protein</topology>
    </subcellularLocation>
</comment>
<feature type="transmembrane region" description="Helical" evidence="5">
    <location>
        <begin position="114"/>
        <end position="134"/>
    </location>
</feature>
<name>B6AD15_CRYMR</name>
<keyword evidence="4 5" id="KW-0472">Membrane</keyword>
<dbReference type="AlphaFoldDB" id="B6AD15"/>
<dbReference type="Pfam" id="PF01027">
    <property type="entry name" value="Bax1-I"/>
    <property type="match status" value="1"/>
</dbReference>
<dbReference type="EMBL" id="DS989728">
    <property type="protein sequence ID" value="EEA06019.1"/>
    <property type="molecule type" value="Genomic_DNA"/>
</dbReference>
<proteinExistence type="inferred from homology"/>
<feature type="transmembrane region" description="Helical" evidence="5">
    <location>
        <begin position="202"/>
        <end position="219"/>
    </location>
</feature>
<dbReference type="eggNOG" id="KOG2322">
    <property type="taxonomic scope" value="Eukaryota"/>
</dbReference>
<dbReference type="PANTHER" id="PTHR23291">
    <property type="entry name" value="BAX INHIBITOR-RELATED"/>
    <property type="match status" value="1"/>
</dbReference>
<organism evidence="6 7">
    <name type="scientific">Cryptosporidium muris (strain RN66)</name>
    <dbReference type="NCBI Taxonomy" id="441375"/>
    <lineage>
        <taxon>Eukaryota</taxon>
        <taxon>Sar</taxon>
        <taxon>Alveolata</taxon>
        <taxon>Apicomplexa</taxon>
        <taxon>Conoidasida</taxon>
        <taxon>Coccidia</taxon>
        <taxon>Eucoccidiorida</taxon>
        <taxon>Eimeriorina</taxon>
        <taxon>Cryptosporidiidae</taxon>
        <taxon>Cryptosporidium</taxon>
    </lineage>
</organism>
<protein>
    <submittedName>
        <fullName evidence="6">Uncharacterized protein</fullName>
    </submittedName>
</protein>
<dbReference type="GeneID" id="6995277"/>
<evidence type="ECO:0000256" key="4">
    <source>
        <dbReference type="ARBA" id="ARBA00023136"/>
    </source>
</evidence>
<gene>
    <name evidence="6" type="ORF">CMU_017730</name>
</gene>
<dbReference type="GO" id="GO:0016020">
    <property type="term" value="C:membrane"/>
    <property type="evidence" value="ECO:0007669"/>
    <property type="project" value="UniProtKB-SubCell"/>
</dbReference>
<feature type="transmembrane region" description="Helical" evidence="5">
    <location>
        <begin position="172"/>
        <end position="190"/>
    </location>
</feature>
<feature type="transmembrane region" description="Helical" evidence="5">
    <location>
        <begin position="82"/>
        <end position="102"/>
    </location>
</feature>
<dbReference type="STRING" id="441375.B6AD15"/>
<feature type="transmembrane region" description="Helical" evidence="5">
    <location>
        <begin position="146"/>
        <end position="166"/>
    </location>
</feature>
<evidence type="ECO:0000313" key="7">
    <source>
        <dbReference type="Proteomes" id="UP000001460"/>
    </source>
</evidence>
<keyword evidence="2 5" id="KW-0812">Transmembrane</keyword>
<feature type="transmembrane region" description="Helical" evidence="5">
    <location>
        <begin position="225"/>
        <end position="244"/>
    </location>
</feature>